<proteinExistence type="predicted"/>
<gene>
    <name evidence="2" type="ORF">ElyMa_002264700</name>
</gene>
<evidence type="ECO:0000313" key="2">
    <source>
        <dbReference type="EMBL" id="GFR78532.1"/>
    </source>
</evidence>
<dbReference type="AlphaFoldDB" id="A0AAV4FYN1"/>
<accession>A0AAV4FYN1</accession>
<reference evidence="2 3" key="1">
    <citation type="journal article" date="2021" name="Elife">
        <title>Chloroplast acquisition without the gene transfer in kleptoplastic sea slugs, Plakobranchus ocellatus.</title>
        <authorList>
            <person name="Maeda T."/>
            <person name="Takahashi S."/>
            <person name="Yoshida T."/>
            <person name="Shimamura S."/>
            <person name="Takaki Y."/>
            <person name="Nagai Y."/>
            <person name="Toyoda A."/>
            <person name="Suzuki Y."/>
            <person name="Arimoto A."/>
            <person name="Ishii H."/>
            <person name="Satoh N."/>
            <person name="Nishiyama T."/>
            <person name="Hasebe M."/>
            <person name="Maruyama T."/>
            <person name="Minagawa J."/>
            <person name="Obokata J."/>
            <person name="Shigenobu S."/>
        </authorList>
    </citation>
    <scope>NUCLEOTIDE SEQUENCE [LARGE SCALE GENOMIC DNA]</scope>
</reference>
<sequence length="320" mass="34335">MSQFDDYNKYFQPLPTSSTESGFPNPPVCYQAPPQLVKMDYGMIGSAPGSDGIHQVPQTQLKQQPPHFGGVPTFQQAQFVATSYAPGFYPAGQGPGVVAYPHSSHASSSASEAASENIQSQGVVQGFGRPRFPYQQQPQQNALPGQGYPYQMVPQQQFHPMMPAPRLSHHQLVQHQQQQQQLYIAGRNSPAVMMHPDGQVVAGNNYTGNLNMNQNQSQQGFNSQNPPQHHPQTPSAPPQRTSDDVDSSQGAVENPPSYVSISTPITVETTGTTGATTTSHPSSSDSMSPSLNTSPSAKPLIPTESGRPPSVASNTDGEEE</sequence>
<comment type="caution">
    <text evidence="2">The sequence shown here is derived from an EMBL/GenBank/DDBJ whole genome shotgun (WGS) entry which is preliminary data.</text>
</comment>
<dbReference type="Proteomes" id="UP000762676">
    <property type="component" value="Unassembled WGS sequence"/>
</dbReference>
<evidence type="ECO:0000256" key="1">
    <source>
        <dbReference type="SAM" id="MobiDB-lite"/>
    </source>
</evidence>
<name>A0AAV4FYN1_9GAST</name>
<organism evidence="2 3">
    <name type="scientific">Elysia marginata</name>
    <dbReference type="NCBI Taxonomy" id="1093978"/>
    <lineage>
        <taxon>Eukaryota</taxon>
        <taxon>Metazoa</taxon>
        <taxon>Spiralia</taxon>
        <taxon>Lophotrochozoa</taxon>
        <taxon>Mollusca</taxon>
        <taxon>Gastropoda</taxon>
        <taxon>Heterobranchia</taxon>
        <taxon>Euthyneura</taxon>
        <taxon>Panpulmonata</taxon>
        <taxon>Sacoglossa</taxon>
        <taxon>Placobranchoidea</taxon>
        <taxon>Plakobranchidae</taxon>
        <taxon>Elysia</taxon>
    </lineage>
</organism>
<protein>
    <submittedName>
        <fullName evidence="2">Uncharacterized protein</fullName>
    </submittedName>
</protein>
<evidence type="ECO:0000313" key="3">
    <source>
        <dbReference type="Proteomes" id="UP000762676"/>
    </source>
</evidence>
<dbReference type="EMBL" id="BMAT01004702">
    <property type="protein sequence ID" value="GFR78532.1"/>
    <property type="molecule type" value="Genomic_DNA"/>
</dbReference>
<feature type="compositionally biased region" description="Low complexity" evidence="1">
    <location>
        <begin position="261"/>
        <end position="296"/>
    </location>
</feature>
<feature type="region of interest" description="Disordered" evidence="1">
    <location>
        <begin position="194"/>
        <end position="320"/>
    </location>
</feature>
<keyword evidence="3" id="KW-1185">Reference proteome</keyword>
<feature type="compositionally biased region" description="Polar residues" evidence="1">
    <location>
        <begin position="311"/>
        <end position="320"/>
    </location>
</feature>
<feature type="compositionally biased region" description="Low complexity" evidence="1">
    <location>
        <begin position="211"/>
        <end position="227"/>
    </location>
</feature>